<dbReference type="OrthoDB" id="9810528at2"/>
<proteinExistence type="predicted"/>
<evidence type="ECO:0000313" key="2">
    <source>
        <dbReference type="EMBL" id="QFJ55066.1"/>
    </source>
</evidence>
<protein>
    <submittedName>
        <fullName evidence="2">Zinc dependent phospholipase C family protein</fullName>
    </submittedName>
</protein>
<feature type="domain" description="Phospholipase C/D" evidence="1">
    <location>
        <begin position="13"/>
        <end position="165"/>
    </location>
</feature>
<evidence type="ECO:0000259" key="1">
    <source>
        <dbReference type="Pfam" id="PF00882"/>
    </source>
</evidence>
<dbReference type="Pfam" id="PF00882">
    <property type="entry name" value="Zn_dep_PLPC"/>
    <property type="match status" value="1"/>
</dbReference>
<organism evidence="2 3">
    <name type="scientific">Pseudobutyrivibrio xylanivorans</name>
    <dbReference type="NCBI Taxonomy" id="185007"/>
    <lineage>
        <taxon>Bacteria</taxon>
        <taxon>Bacillati</taxon>
        <taxon>Bacillota</taxon>
        <taxon>Clostridia</taxon>
        <taxon>Lachnospirales</taxon>
        <taxon>Lachnospiraceae</taxon>
        <taxon>Pseudobutyrivibrio</taxon>
    </lineage>
</organism>
<accession>A0A5P6VR24</accession>
<dbReference type="AlphaFoldDB" id="A0A5P6VR24"/>
<reference evidence="3" key="1">
    <citation type="submission" date="2019-08" db="EMBL/GenBank/DDBJ databases">
        <title>Complete Genome Sequence of the Polysaccharide-Degrading Rumen Bacterium Pseudobutyrivibrio xylanivorans MA3014.</title>
        <authorList>
            <person name="Palevich N."/>
            <person name="Maclean P.H."/>
            <person name="Kelly W.J."/>
            <person name="Leahy S.C."/>
            <person name="Rakonjac J."/>
            <person name="Attwood G.T."/>
        </authorList>
    </citation>
    <scope>NUCLEOTIDE SEQUENCE [LARGE SCALE GENOMIC DNA]</scope>
    <source>
        <strain evidence="3">MA3014</strain>
    </source>
</reference>
<dbReference type="KEGG" id="pxv:FXF36_09405"/>
<dbReference type="EMBL" id="CP043028">
    <property type="protein sequence ID" value="QFJ55066.1"/>
    <property type="molecule type" value="Genomic_DNA"/>
</dbReference>
<dbReference type="Proteomes" id="UP000327030">
    <property type="component" value="Chromosome 1"/>
</dbReference>
<dbReference type="InterPro" id="IPR029002">
    <property type="entry name" value="PLPC/GPLD1"/>
</dbReference>
<gene>
    <name evidence="2" type="ORF">FXF36_09405</name>
</gene>
<name>A0A5P6VR24_PSEXY</name>
<sequence>MNCEDVHMPGFITHLTFGEQTLSFIDSKETISILDTHSTCFGLGLQGPDIFFYHIPSYLLYKLNIGNIMHRQNVMLFFDNLINARNFMDNEKDRAVCDAYIIGFIGHYSLDVACHPYIYYKSDHFNNLKRGHAYDFGKHVSLETDIDHILLDHYFHIRPNQFDYAAAVRPTKDQKIIIANLLHSAINNTFPNNKVRLCTIKGAINSFIKLNKMMHDPKGKKKKCIRNIEQFIFKCCVISAMIPSDTIIKYVDPCNTLHNTWHNPWNPIIPRTESVIDLINKTMPQYLDRIKLYMLSCGNLDNINDELDSIIETDRYLHYRNQLLANLSDLSYISGLPIKN</sequence>
<evidence type="ECO:0000313" key="3">
    <source>
        <dbReference type="Proteomes" id="UP000327030"/>
    </source>
</evidence>